<dbReference type="PANTHER" id="PTHR23502:SF132">
    <property type="entry name" value="POLYAMINE TRANSPORTER 2-RELATED"/>
    <property type="match status" value="1"/>
</dbReference>
<dbReference type="InterPro" id="IPR020846">
    <property type="entry name" value="MFS_dom"/>
</dbReference>
<evidence type="ECO:0000256" key="5">
    <source>
        <dbReference type="ARBA" id="ARBA00022692"/>
    </source>
</evidence>
<feature type="transmembrane region" description="Helical" evidence="8">
    <location>
        <begin position="138"/>
        <end position="160"/>
    </location>
</feature>
<feature type="transmembrane region" description="Helical" evidence="8">
    <location>
        <begin position="372"/>
        <end position="393"/>
    </location>
</feature>
<accession>A0A6L8W5R5</accession>
<evidence type="ECO:0000256" key="7">
    <source>
        <dbReference type="ARBA" id="ARBA00023136"/>
    </source>
</evidence>
<gene>
    <name evidence="10" type="ORF">GQE98_07200</name>
</gene>
<keyword evidence="5 8" id="KW-0812">Transmembrane</keyword>
<feature type="transmembrane region" description="Helical" evidence="8">
    <location>
        <begin position="343"/>
        <end position="366"/>
    </location>
</feature>
<evidence type="ECO:0000313" key="10">
    <source>
        <dbReference type="EMBL" id="MZR30421.1"/>
    </source>
</evidence>
<feature type="domain" description="Major facilitator superfamily (MFS) profile" evidence="9">
    <location>
        <begin position="14"/>
        <end position="398"/>
    </location>
</feature>
<dbReference type="InterPro" id="IPR011701">
    <property type="entry name" value="MFS"/>
</dbReference>
<keyword evidence="8" id="KW-0997">Cell inner membrane</keyword>
<feature type="transmembrane region" description="Helical" evidence="8">
    <location>
        <begin position="109"/>
        <end position="126"/>
    </location>
</feature>
<feature type="transmembrane region" description="Helical" evidence="8">
    <location>
        <begin position="315"/>
        <end position="336"/>
    </location>
</feature>
<keyword evidence="11" id="KW-1185">Reference proteome</keyword>
<sequence>MSGNSISPKKFAAITAVLGVLTIFPPLATDMYLAAIGHLADSMQASHAAAELSLSLFFLGLCIGQLILGPVIDIFGRKKPLMIGIVLFVVTSIALVLVDNIAIFNTLRFFQAIGACAGMVVGRAIVSDLYHGREAAKVMNILVMMLTIGPIISPTLGSVLLEALGWHSIFIVMALVGVIASFLTLFIIPETLPLVDRKAVSFHSVRTSFVKILIKRRFMLTAIIAGLVQGGMFAFITGSSGVFQGVFGLSALQYGLMFAGIALALMFFSQINKGLLNHYEPGIILKNGLRLHLMITVILVIISSTKSMWLFVAPLWLAIGMVGLLSANAMSLAMAASRKESGVASALLGAIQFAIAFLVSSCVAMAGTSTTLPMALGLFLPCMLAILLSEAFLKEPVRNRTAAV</sequence>
<keyword evidence="6 8" id="KW-1133">Transmembrane helix</keyword>
<comment type="caution">
    <text evidence="10">The sequence shown here is derived from an EMBL/GenBank/DDBJ whole genome shotgun (WGS) entry which is preliminary data.</text>
</comment>
<dbReference type="InterPro" id="IPR036259">
    <property type="entry name" value="MFS_trans_sf"/>
</dbReference>
<feature type="transmembrane region" description="Helical" evidence="8">
    <location>
        <begin position="81"/>
        <end position="103"/>
    </location>
</feature>
<evidence type="ECO:0000256" key="1">
    <source>
        <dbReference type="ARBA" id="ARBA00004651"/>
    </source>
</evidence>
<dbReference type="InterPro" id="IPR005829">
    <property type="entry name" value="Sugar_transporter_CS"/>
</dbReference>
<dbReference type="AlphaFoldDB" id="A0A6L8W5R5"/>
<dbReference type="GO" id="GO:0042910">
    <property type="term" value="F:xenobiotic transmembrane transporter activity"/>
    <property type="evidence" value="ECO:0007669"/>
    <property type="project" value="InterPro"/>
</dbReference>
<dbReference type="Proteomes" id="UP000476030">
    <property type="component" value="Unassembled WGS sequence"/>
</dbReference>
<dbReference type="GO" id="GO:1990961">
    <property type="term" value="P:xenobiotic detoxification by transmembrane export across the plasma membrane"/>
    <property type="evidence" value="ECO:0007669"/>
    <property type="project" value="InterPro"/>
</dbReference>
<organism evidence="10 11">
    <name type="scientific">Sneathiella litorea</name>
    <dbReference type="NCBI Taxonomy" id="2606216"/>
    <lineage>
        <taxon>Bacteria</taxon>
        <taxon>Pseudomonadati</taxon>
        <taxon>Pseudomonadota</taxon>
        <taxon>Alphaproteobacteria</taxon>
        <taxon>Sneathiellales</taxon>
        <taxon>Sneathiellaceae</taxon>
        <taxon>Sneathiella</taxon>
    </lineage>
</organism>
<dbReference type="PROSITE" id="PS50850">
    <property type="entry name" value="MFS"/>
    <property type="match status" value="1"/>
</dbReference>
<dbReference type="NCBIfam" id="TIGR00710">
    <property type="entry name" value="efflux_Bcr_CflA"/>
    <property type="match status" value="1"/>
</dbReference>
<comment type="similarity">
    <text evidence="2 8">Belongs to the major facilitator superfamily. Bcr/CmlA family.</text>
</comment>
<evidence type="ECO:0000256" key="8">
    <source>
        <dbReference type="RuleBase" id="RU365088"/>
    </source>
</evidence>
<keyword evidence="4" id="KW-1003">Cell membrane</keyword>
<dbReference type="Gene3D" id="1.20.1720.10">
    <property type="entry name" value="Multidrug resistance protein D"/>
    <property type="match status" value="1"/>
</dbReference>
<feature type="transmembrane region" description="Helical" evidence="8">
    <location>
        <begin position="166"/>
        <end position="188"/>
    </location>
</feature>
<comment type="subcellular location">
    <subcellularLocation>
        <location evidence="8">Cell inner membrane</location>
        <topology evidence="8">Multi-pass membrane protein</topology>
    </subcellularLocation>
    <subcellularLocation>
        <location evidence="1">Cell membrane</location>
        <topology evidence="1">Multi-pass membrane protein</topology>
    </subcellularLocation>
</comment>
<evidence type="ECO:0000256" key="6">
    <source>
        <dbReference type="ARBA" id="ARBA00022989"/>
    </source>
</evidence>
<dbReference type="SUPFAM" id="SSF103473">
    <property type="entry name" value="MFS general substrate transporter"/>
    <property type="match status" value="1"/>
</dbReference>
<name>A0A6L8W5R5_9PROT</name>
<evidence type="ECO:0000256" key="2">
    <source>
        <dbReference type="ARBA" id="ARBA00006236"/>
    </source>
</evidence>
<feature type="transmembrane region" description="Helical" evidence="8">
    <location>
        <begin position="12"/>
        <end position="36"/>
    </location>
</feature>
<dbReference type="Pfam" id="PF07690">
    <property type="entry name" value="MFS_1"/>
    <property type="match status" value="1"/>
</dbReference>
<feature type="transmembrane region" description="Helical" evidence="8">
    <location>
        <begin position="242"/>
        <end position="268"/>
    </location>
</feature>
<dbReference type="InterPro" id="IPR004812">
    <property type="entry name" value="Efflux_drug-R_Bcr/CmlA"/>
</dbReference>
<feature type="transmembrane region" description="Helical" evidence="8">
    <location>
        <begin position="218"/>
        <end position="236"/>
    </location>
</feature>
<reference evidence="10 11" key="1">
    <citation type="submission" date="2019-12" db="EMBL/GenBank/DDBJ databases">
        <title>Snethiella sp. nov. sp. isolated from sea sand.</title>
        <authorList>
            <person name="Kim J."/>
            <person name="Jeong S.E."/>
            <person name="Jung H.S."/>
            <person name="Jeon C.O."/>
        </authorList>
    </citation>
    <scope>NUCLEOTIDE SEQUENCE [LARGE SCALE GENOMIC DNA]</scope>
    <source>
        <strain evidence="10 11">DP05</strain>
    </source>
</reference>
<dbReference type="CDD" id="cd17320">
    <property type="entry name" value="MFS_MdfA_MDR_like"/>
    <property type="match status" value="1"/>
</dbReference>
<evidence type="ECO:0000256" key="4">
    <source>
        <dbReference type="ARBA" id="ARBA00022475"/>
    </source>
</evidence>
<evidence type="ECO:0000313" key="11">
    <source>
        <dbReference type="Proteomes" id="UP000476030"/>
    </source>
</evidence>
<dbReference type="RefSeq" id="WP_161315006.1">
    <property type="nucleotide sequence ID" value="NZ_WTUW01000002.1"/>
</dbReference>
<protein>
    <recommendedName>
        <fullName evidence="8">Bcr/CflA family efflux transporter</fullName>
    </recommendedName>
</protein>
<evidence type="ECO:0000259" key="9">
    <source>
        <dbReference type="PROSITE" id="PS50850"/>
    </source>
</evidence>
<feature type="transmembrane region" description="Helical" evidence="8">
    <location>
        <begin position="48"/>
        <end position="69"/>
    </location>
</feature>
<dbReference type="EMBL" id="WTUW01000002">
    <property type="protein sequence ID" value="MZR30421.1"/>
    <property type="molecule type" value="Genomic_DNA"/>
</dbReference>
<keyword evidence="3 8" id="KW-0813">Transport</keyword>
<proteinExistence type="inferred from homology"/>
<dbReference type="PANTHER" id="PTHR23502">
    <property type="entry name" value="MAJOR FACILITATOR SUPERFAMILY"/>
    <property type="match status" value="1"/>
</dbReference>
<feature type="transmembrane region" description="Helical" evidence="8">
    <location>
        <begin position="289"/>
        <end position="309"/>
    </location>
</feature>
<keyword evidence="7 8" id="KW-0472">Membrane</keyword>
<dbReference type="GO" id="GO:0005886">
    <property type="term" value="C:plasma membrane"/>
    <property type="evidence" value="ECO:0007669"/>
    <property type="project" value="UniProtKB-SubCell"/>
</dbReference>
<evidence type="ECO:0000256" key="3">
    <source>
        <dbReference type="ARBA" id="ARBA00022448"/>
    </source>
</evidence>
<dbReference type="PROSITE" id="PS00216">
    <property type="entry name" value="SUGAR_TRANSPORT_1"/>
    <property type="match status" value="1"/>
</dbReference>